<protein>
    <submittedName>
        <fullName evidence="1">Uncharacterized protein</fullName>
    </submittedName>
</protein>
<dbReference type="EMBL" id="JASBWR010000017">
    <property type="protein sequence ID" value="KAJ9109591.1"/>
    <property type="molecule type" value="Genomic_DNA"/>
</dbReference>
<reference evidence="1" key="1">
    <citation type="submission" date="2023-04" db="EMBL/GenBank/DDBJ databases">
        <title>Draft Genome sequencing of Naganishia species isolated from polar environments using Oxford Nanopore Technology.</title>
        <authorList>
            <person name="Leo P."/>
            <person name="Venkateswaran K."/>
        </authorList>
    </citation>
    <scope>NUCLEOTIDE SEQUENCE</scope>
    <source>
        <strain evidence="1">MNA-CCFEE 5261</strain>
    </source>
</reference>
<sequence length="816" mass="91799">MVNAARGKTSHVHELAMASSGGTTLLPPSSLRDITAIVFILLSLPQLVSCMVFLTYILSGSSKLIGGRLFAKHFLFRKTYKQKPLTLEDTSYNIYASKLFASLFQAFSINSIIILFMYHFFPLQWPKYLSILAKSIIASEMIGSAFKNTTTVTSVSATTATSTTTTTTIKRPASFNFTKHKPASTSSVKYAFMSFVLVLLIRLSVQKCSLALEHSEFYSPIVQTLQHIQWSFLKNHDLLKKSDCLGTFASSVSHLFYWHSGVSNGWVYRLVRFVCTKWFHCDERALSMISKCSRCINTFLNYTYLVLCVHVVTLTISPVFHRIVLLKNYSKTLDDLSSLTPSSEIDFKRNLQLAKTKRPAELDGESVTINVEQPQKSSIQAIRVPETISSSSCPSPGISASVAAKNFETFCMTPFTVTPPSSMVTLKPHRTTSITKVPPPVPNSTTIVDKDLVNVTTNQPFWTLLAATKAIIKRPDFFAGEVTKKKNNGGVFISTLDLSQRLPVAVCYIDSQCVVLEVLQRKGLRLPEASRLRAKVNGIAWMRTSAYYGVDETYICIFGLSPLSQYEIEIFEIEDNRLEKLCHVVCSTVSSVSRAVLSQSQETSSFETLQSSLIAAINGLNQLKSDYKKMKRDENKKITDLKKERDYVQSRISKYNQNLLDTKSSGKMKGLQNTVAQFENEVRELNERLSSSNTTQGKTENEFKAEEREYQERIAETNRIVDSYEASLVNLRNTLKAVTSEVQQLESKKQKLANKESARLEEVQKVANDVKVMKKNGILGRLQKRHKKVDEKFEGIMAKIAEASTELEWQLQRIQQ</sequence>
<organism evidence="1 2">
    <name type="scientific">Naganishia cerealis</name>
    <dbReference type="NCBI Taxonomy" id="610337"/>
    <lineage>
        <taxon>Eukaryota</taxon>
        <taxon>Fungi</taxon>
        <taxon>Dikarya</taxon>
        <taxon>Basidiomycota</taxon>
        <taxon>Agaricomycotina</taxon>
        <taxon>Tremellomycetes</taxon>
        <taxon>Filobasidiales</taxon>
        <taxon>Filobasidiaceae</taxon>
        <taxon>Naganishia</taxon>
    </lineage>
</organism>
<proteinExistence type="predicted"/>
<name>A0ACC2WEV1_9TREE</name>
<comment type="caution">
    <text evidence="1">The sequence shown here is derived from an EMBL/GenBank/DDBJ whole genome shotgun (WGS) entry which is preliminary data.</text>
</comment>
<keyword evidence="2" id="KW-1185">Reference proteome</keyword>
<evidence type="ECO:0000313" key="2">
    <source>
        <dbReference type="Proteomes" id="UP001241377"/>
    </source>
</evidence>
<dbReference type="Proteomes" id="UP001241377">
    <property type="component" value="Unassembled WGS sequence"/>
</dbReference>
<evidence type="ECO:0000313" key="1">
    <source>
        <dbReference type="EMBL" id="KAJ9109591.1"/>
    </source>
</evidence>
<accession>A0ACC2WEV1</accession>
<gene>
    <name evidence="1" type="ORF">QFC19_002032</name>
</gene>